<evidence type="ECO:0000313" key="8">
    <source>
        <dbReference type="Proteomes" id="UP000192739"/>
    </source>
</evidence>
<dbReference type="EMBL" id="MVHT01000193">
    <property type="protein sequence ID" value="ORA88499.1"/>
    <property type="molecule type" value="Genomic_DNA"/>
</dbReference>
<keyword evidence="4 6" id="KW-1133">Transmembrane helix</keyword>
<dbReference type="PANTHER" id="PTHR12608">
    <property type="entry name" value="TRANSMEMBRANE PROTEIN HTP-1 RELATED"/>
    <property type="match status" value="1"/>
</dbReference>
<evidence type="ECO:0000256" key="5">
    <source>
        <dbReference type="ARBA" id="ARBA00023136"/>
    </source>
</evidence>
<reference evidence="7 8" key="1">
    <citation type="submission" date="2017-02" db="EMBL/GenBank/DDBJ databases">
        <title>The new phylogeny of genus Mycobacterium.</title>
        <authorList>
            <person name="Tortoli E."/>
            <person name="Trovato A."/>
            <person name="Cirillo D.M."/>
        </authorList>
    </citation>
    <scope>NUCLEOTIDE SEQUENCE [LARGE SCALE GENOMIC DNA]</scope>
    <source>
        <strain evidence="7 8">DSM 44049</strain>
    </source>
</reference>
<comment type="similarity">
    <text evidence="2 6">Belongs to the GDT1 family.</text>
</comment>
<proteinExistence type="inferred from homology"/>
<dbReference type="InterPro" id="IPR001727">
    <property type="entry name" value="GDT1-like"/>
</dbReference>
<feature type="transmembrane region" description="Helical" evidence="6">
    <location>
        <begin position="208"/>
        <end position="229"/>
    </location>
</feature>
<dbReference type="PANTHER" id="PTHR12608:SF1">
    <property type="entry name" value="TRANSMEMBRANE PROTEIN 165"/>
    <property type="match status" value="1"/>
</dbReference>
<feature type="transmembrane region" description="Helical" evidence="6">
    <location>
        <begin position="184"/>
        <end position="202"/>
    </location>
</feature>
<comment type="subcellular location">
    <subcellularLocation>
        <location evidence="1 6">Membrane</location>
        <topology evidence="1 6">Multi-pass membrane protein</topology>
    </subcellularLocation>
</comment>
<gene>
    <name evidence="7" type="ORF">BST27_30105</name>
</gene>
<feature type="transmembrane region" description="Helical" evidence="6">
    <location>
        <begin position="83"/>
        <end position="100"/>
    </location>
</feature>
<dbReference type="Proteomes" id="UP000192739">
    <property type="component" value="Unassembled WGS sequence"/>
</dbReference>
<keyword evidence="5 6" id="KW-0472">Membrane</keyword>
<dbReference type="AlphaFoldDB" id="A0A1T3VW56"/>
<comment type="caution">
    <text evidence="7">The sequence shown here is derived from an EMBL/GenBank/DDBJ whole genome shotgun (WGS) entry which is preliminary data.</text>
</comment>
<dbReference type="OrthoDB" id="5188730at2"/>
<feature type="transmembrane region" description="Helical" evidence="6">
    <location>
        <begin position="154"/>
        <end position="177"/>
    </location>
</feature>
<accession>A0A1T3VW56</accession>
<evidence type="ECO:0000256" key="3">
    <source>
        <dbReference type="ARBA" id="ARBA00022692"/>
    </source>
</evidence>
<protein>
    <recommendedName>
        <fullName evidence="6">GDT1 family protein</fullName>
    </recommendedName>
</protein>
<keyword evidence="8" id="KW-1185">Reference proteome</keyword>
<organism evidence="7 8">
    <name type="scientific">Mycobacterium intermedium</name>
    <dbReference type="NCBI Taxonomy" id="28445"/>
    <lineage>
        <taxon>Bacteria</taxon>
        <taxon>Bacillati</taxon>
        <taxon>Actinomycetota</taxon>
        <taxon>Actinomycetes</taxon>
        <taxon>Mycobacteriales</taxon>
        <taxon>Mycobacteriaceae</taxon>
        <taxon>Mycobacterium</taxon>
        <taxon>Mycobacterium simiae complex</taxon>
    </lineage>
</organism>
<dbReference type="GO" id="GO:0046873">
    <property type="term" value="F:metal ion transmembrane transporter activity"/>
    <property type="evidence" value="ECO:0007669"/>
    <property type="project" value="InterPro"/>
</dbReference>
<keyword evidence="3 6" id="KW-0812">Transmembrane</keyword>
<dbReference type="GO" id="GO:0016020">
    <property type="term" value="C:membrane"/>
    <property type="evidence" value="ECO:0007669"/>
    <property type="project" value="UniProtKB-SubCell"/>
</dbReference>
<sequence>MCDDPTVAAACRKVVRMFAAILLSLSVVFVAELGDRSQLLTVTYALRYRWWVVLSGVAIASALAHGVSVAIGHYLGATLPTRPMAFASAAAFLIFAVWTWREGAAAQDEDEVAAPREPRFALLTVISSFVLAELGDKTTLATITLASDHNWVGVWIGTTLGMILADGLAIVAGLMLHQRLPERFLHGLASLLFLLFGLWMLFDNALGWRSVAVAVTAAVAFAALAGVVSKRLAQTLRRRRETAAIGAGSPRDA</sequence>
<name>A0A1T3VW56_MYCIE</name>
<evidence type="ECO:0000256" key="6">
    <source>
        <dbReference type="RuleBase" id="RU365102"/>
    </source>
</evidence>
<feature type="transmembrane region" description="Helical" evidence="6">
    <location>
        <begin position="51"/>
        <end position="71"/>
    </location>
</feature>
<evidence type="ECO:0000256" key="4">
    <source>
        <dbReference type="ARBA" id="ARBA00022989"/>
    </source>
</evidence>
<feature type="transmembrane region" description="Helical" evidence="6">
    <location>
        <begin position="14"/>
        <end position="31"/>
    </location>
</feature>
<evidence type="ECO:0000313" key="7">
    <source>
        <dbReference type="EMBL" id="ORA88499.1"/>
    </source>
</evidence>
<dbReference type="Pfam" id="PF01169">
    <property type="entry name" value="GDT1"/>
    <property type="match status" value="2"/>
</dbReference>
<evidence type="ECO:0000256" key="2">
    <source>
        <dbReference type="ARBA" id="ARBA00009190"/>
    </source>
</evidence>
<evidence type="ECO:0000256" key="1">
    <source>
        <dbReference type="ARBA" id="ARBA00004141"/>
    </source>
</evidence>